<dbReference type="Pfam" id="PF07495">
    <property type="entry name" value="Y_Y_Y"/>
    <property type="match status" value="1"/>
</dbReference>
<protein>
    <submittedName>
        <fullName evidence="4">EAL domain-containing protein</fullName>
    </submittedName>
</protein>
<dbReference type="InterPro" id="IPR029787">
    <property type="entry name" value="Nucleotide_cyclase"/>
</dbReference>
<feature type="domain" description="EAL" evidence="2">
    <location>
        <begin position="1185"/>
        <end position="1438"/>
    </location>
</feature>
<dbReference type="SUPFAM" id="SSF63829">
    <property type="entry name" value="Calcium-dependent phosphotriesterase"/>
    <property type="match status" value="3"/>
</dbReference>
<keyword evidence="1" id="KW-0472">Membrane</keyword>
<dbReference type="Gene3D" id="2.130.10.10">
    <property type="entry name" value="YVTN repeat-like/Quinoprotein amine dehydrogenase"/>
    <property type="match status" value="2"/>
</dbReference>
<dbReference type="InterPro" id="IPR050706">
    <property type="entry name" value="Cyclic-di-GMP_PDE-like"/>
</dbReference>
<dbReference type="GO" id="GO:0071111">
    <property type="term" value="F:cyclic-guanylate-specific phosphodiesterase activity"/>
    <property type="evidence" value="ECO:0007669"/>
    <property type="project" value="InterPro"/>
</dbReference>
<dbReference type="SMART" id="SM00267">
    <property type="entry name" value="GGDEF"/>
    <property type="match status" value="1"/>
</dbReference>
<accession>A0A8J7B6G5</accession>
<dbReference type="Pfam" id="PF00990">
    <property type="entry name" value="GGDEF"/>
    <property type="match status" value="1"/>
</dbReference>
<name>A0A8J7B6G5_9CYAN</name>
<dbReference type="RefSeq" id="WP_194027446.1">
    <property type="nucleotide sequence ID" value="NZ_JADEWZ010000001.1"/>
</dbReference>
<dbReference type="PANTHER" id="PTHR33121">
    <property type="entry name" value="CYCLIC DI-GMP PHOSPHODIESTERASE PDEF"/>
    <property type="match status" value="1"/>
</dbReference>
<evidence type="ECO:0000259" key="3">
    <source>
        <dbReference type="PROSITE" id="PS50887"/>
    </source>
</evidence>
<comment type="caution">
    <text evidence="4">The sequence shown here is derived from an EMBL/GenBank/DDBJ whole genome shotgun (WGS) entry which is preliminary data.</text>
</comment>
<dbReference type="InterPro" id="IPR013783">
    <property type="entry name" value="Ig-like_fold"/>
</dbReference>
<feature type="domain" description="GGDEF" evidence="3">
    <location>
        <begin position="1043"/>
        <end position="1176"/>
    </location>
</feature>
<keyword evidence="5" id="KW-1185">Reference proteome</keyword>
<evidence type="ECO:0000256" key="1">
    <source>
        <dbReference type="SAM" id="Phobius"/>
    </source>
</evidence>
<dbReference type="InterPro" id="IPR035965">
    <property type="entry name" value="PAS-like_dom_sf"/>
</dbReference>
<proteinExistence type="predicted"/>
<keyword evidence="1" id="KW-0812">Transmembrane</keyword>
<feature type="transmembrane region" description="Helical" evidence="1">
    <location>
        <begin position="27"/>
        <end position="46"/>
    </location>
</feature>
<dbReference type="InterPro" id="IPR000160">
    <property type="entry name" value="GGDEF_dom"/>
</dbReference>
<dbReference type="InterPro" id="IPR035919">
    <property type="entry name" value="EAL_sf"/>
</dbReference>
<dbReference type="InterPro" id="IPR043128">
    <property type="entry name" value="Rev_trsase/Diguanyl_cyclase"/>
</dbReference>
<evidence type="ECO:0000313" key="5">
    <source>
        <dbReference type="Proteomes" id="UP000654482"/>
    </source>
</evidence>
<dbReference type="SUPFAM" id="SSF55073">
    <property type="entry name" value="Nucleotide cyclase"/>
    <property type="match status" value="1"/>
</dbReference>
<dbReference type="NCBIfam" id="TIGR00254">
    <property type="entry name" value="GGDEF"/>
    <property type="match status" value="1"/>
</dbReference>
<dbReference type="PROSITE" id="PS50883">
    <property type="entry name" value="EAL"/>
    <property type="match status" value="1"/>
</dbReference>
<dbReference type="InterPro" id="IPR011123">
    <property type="entry name" value="Y_Y_Y"/>
</dbReference>
<dbReference type="PROSITE" id="PS50887">
    <property type="entry name" value="GGDEF"/>
    <property type="match status" value="1"/>
</dbReference>
<evidence type="ECO:0000313" key="4">
    <source>
        <dbReference type="EMBL" id="MBE9114364.1"/>
    </source>
</evidence>
<dbReference type="InterPro" id="IPR011110">
    <property type="entry name" value="Reg_prop"/>
</dbReference>
<dbReference type="EMBL" id="JADEWZ010000001">
    <property type="protein sequence ID" value="MBE9114364.1"/>
    <property type="molecule type" value="Genomic_DNA"/>
</dbReference>
<dbReference type="InterPro" id="IPR001633">
    <property type="entry name" value="EAL_dom"/>
</dbReference>
<dbReference type="Pfam" id="PF07494">
    <property type="entry name" value="Reg_prop"/>
    <property type="match status" value="6"/>
</dbReference>
<gene>
    <name evidence="4" type="ORF">IQ249_00485</name>
</gene>
<keyword evidence="1" id="KW-1133">Transmembrane helix</keyword>
<dbReference type="Gene3D" id="3.30.70.270">
    <property type="match status" value="1"/>
</dbReference>
<sequence>MEVRTLKSFKDFLKKFRLAQMLKRKSVISCFISCFFIIVTLSWTSLLQTAKSQTFEQLSNSDGLSQVNTRAITQGEDGLLYIGTEEGLNVYDGYHFQVFRQNSAKPHTLADSDIYTTFVAKDGTIWVGSRTALNRFDAKLRRFQNYFLEEKQNINISQYVADIVETSDNKLWLGIKGYRGIGLFEPGKRDRIEYIPSPPQNSRVAEILRTGVNSITLDRQEKLWLGTDTGLVIFSPKTQDFVTIDYDSTVPKTEMGINDIYYDRDNTIWLSTNYGLYHLNAAGKVLEHFFHDNSDSDSLSYNLVRAVLRDRQGRLWIATDRGLNIYIEEEKRFRKFYHEPGNKFSPTSNSILNIFQDSTGVLWFSTYDTGLNKLTSSSWLQHLQNDGLKNSLSNGSTWAIHKSSKQPNDLWIGTREGLDKLNLKSGTIEHFRHNPNDPNSIPANWIVTIFEDSQERLWMGSRHDGLILYDRQIERFRHYPSLPNNPKTISNKLVYDIIEDNRGRLWFGGMFGLNRYDPATDSFIRYNRNLGTPKLEGLKIFCLHQTDDNLIWIGSDRGIFRLNPETLEVQSYTNVPNDFSSLSNNLVFSIYEDSQGELWFGTQQGLNHFNRETKRFERTDVKDGLANGVIYTIEEDNKGNLWMTTNYGISTYNPITKQIKNYDESHGLRFLEFNLGSSFSDREFMYFGGTEGLVYFRPEDIEIDRYPPKTVFREFLIANQPVPIASNDTKHKTLKVHINYLDEINLTHKDSTFGFEFAAIHYVHPEANRFAFKLEGFDRDWVYARPQQHSATYTNIPPGRYRFFVKAANPDGVWGKATSIQVTIFPAPWKTSWAYLGYFIIIITIIGTIAGQHYQQVKADKLSQQAIAASEKRYRNFVNNSTEGIWHLDIDPPVSIHLPIEEQVTLILSRFRVVNINSALAQMYDLSLEGICGKQSILFEAFDQKQLLKEWIEEGYQISGQTHTCQIKDSRRFWFSRSYTGEIFNDHLTSIWGVQRDITILKRHLKIVEYQAQHDNLTGLKNRHWFYEKARDSIIRVKKSKYDHIAFILLDFNDFKQINDSLGHEYGDKLLKKFGHRLSESLKFSSCFFARIGGDEFIFITFYRESLDRVNQLIEKILKTLEQTFIIDEVKVKVTGSLGVSLSSLHGKNITTLMRYADTAMYSAKRQKLSVVFFQEEKDSSSSYRLKLLADLKEAISENYLELYYQPKLNLQTNEISGCEALIRWNHPSLGKISPGVFIPLAEKTVSIHPLTYWVIDRAFAEWRDLWNFGCRISMAINLTVYNLYEPNLIKKIIFYRNKYKIRPEYIEFEITEGTFIEDIEQAVATMKKIHDLGFKLAIDDFGTGYSSLSYLKSLPIDTLKIDMQFIKNILKDSRDEALVKLIIRLSHLYSLKVVAEGIEDRKTQEKLKSYQCDYGQGYHISRPLQKADFLRLIQNHPLARRRRQI</sequence>
<dbReference type="Pfam" id="PF00563">
    <property type="entry name" value="EAL"/>
    <property type="match status" value="1"/>
</dbReference>
<dbReference type="Gene3D" id="2.60.40.10">
    <property type="entry name" value="Immunoglobulins"/>
    <property type="match status" value="1"/>
</dbReference>
<dbReference type="SUPFAM" id="SSF55785">
    <property type="entry name" value="PYP-like sensor domain (PAS domain)"/>
    <property type="match status" value="1"/>
</dbReference>
<dbReference type="PANTHER" id="PTHR33121:SF70">
    <property type="entry name" value="SIGNALING PROTEIN YKOW"/>
    <property type="match status" value="1"/>
</dbReference>
<organism evidence="4 5">
    <name type="scientific">Lusitaniella coriacea LEGE 07157</name>
    <dbReference type="NCBI Taxonomy" id="945747"/>
    <lineage>
        <taxon>Bacteria</taxon>
        <taxon>Bacillati</taxon>
        <taxon>Cyanobacteriota</taxon>
        <taxon>Cyanophyceae</taxon>
        <taxon>Spirulinales</taxon>
        <taxon>Lusitaniellaceae</taxon>
        <taxon>Lusitaniella</taxon>
    </lineage>
</organism>
<dbReference type="Gene3D" id="3.30.450.20">
    <property type="entry name" value="PAS domain"/>
    <property type="match status" value="1"/>
</dbReference>
<dbReference type="Gene3D" id="3.20.20.450">
    <property type="entry name" value="EAL domain"/>
    <property type="match status" value="1"/>
</dbReference>
<dbReference type="CDD" id="cd01949">
    <property type="entry name" value="GGDEF"/>
    <property type="match status" value="1"/>
</dbReference>
<dbReference type="InterPro" id="IPR015943">
    <property type="entry name" value="WD40/YVTN_repeat-like_dom_sf"/>
</dbReference>
<dbReference type="SMART" id="SM00052">
    <property type="entry name" value="EAL"/>
    <property type="match status" value="1"/>
</dbReference>
<dbReference type="CDD" id="cd01948">
    <property type="entry name" value="EAL"/>
    <property type="match status" value="1"/>
</dbReference>
<dbReference type="Proteomes" id="UP000654482">
    <property type="component" value="Unassembled WGS sequence"/>
</dbReference>
<evidence type="ECO:0000259" key="2">
    <source>
        <dbReference type="PROSITE" id="PS50883"/>
    </source>
</evidence>
<dbReference type="SUPFAM" id="SSF141868">
    <property type="entry name" value="EAL domain-like"/>
    <property type="match status" value="1"/>
</dbReference>
<reference evidence="4" key="1">
    <citation type="submission" date="2020-10" db="EMBL/GenBank/DDBJ databases">
        <authorList>
            <person name="Castelo-Branco R."/>
            <person name="Eusebio N."/>
            <person name="Adriana R."/>
            <person name="Vieira A."/>
            <person name="Brugerolle De Fraissinette N."/>
            <person name="Rezende De Castro R."/>
            <person name="Schneider M.P."/>
            <person name="Vasconcelos V."/>
            <person name="Leao P.N."/>
        </authorList>
    </citation>
    <scope>NUCLEOTIDE SEQUENCE</scope>
    <source>
        <strain evidence="4">LEGE 07157</strain>
    </source>
</reference>